<keyword evidence="2" id="KW-1185">Reference proteome</keyword>
<accession>A0ABM1F411</accession>
<dbReference type="GeneID" id="106819036"/>
<protein>
    <submittedName>
        <fullName evidence="3">Uncharacterized protein LOC106819036</fullName>
    </submittedName>
</protein>
<organism evidence="2 3">
    <name type="scientific">Priapulus caudatus</name>
    <name type="common">Priapulid worm</name>
    <dbReference type="NCBI Taxonomy" id="37621"/>
    <lineage>
        <taxon>Eukaryota</taxon>
        <taxon>Metazoa</taxon>
        <taxon>Ecdysozoa</taxon>
        <taxon>Scalidophora</taxon>
        <taxon>Priapulida</taxon>
        <taxon>Priapulimorpha</taxon>
        <taxon>Priapulimorphida</taxon>
        <taxon>Priapulidae</taxon>
        <taxon>Priapulus</taxon>
    </lineage>
</organism>
<sequence>MSAALSANSMCQIGVTNLAYDATTDLADDDNSAPYVELGEGGHHAHPVFSADDREMTPPPPARPRAMSKREFLDPITRLQERQRTFSEMTADEVEEITKEITMVEMRKPVADKDSGAVNSFLQAFSLVTNMKYVFRCKHRDDGFPAMNGLRVLNLLWLVCMHTNFYCIACDRQLAGSDRGNSKVLPFKRFLSMVTLQWNLLQPFCVSQITFLQLCSKLLRDSCGFLVCYWTVKKLNERGDWGDRRFWILNFYVHRLWSCIQ</sequence>
<reference evidence="3" key="1">
    <citation type="submission" date="2025-08" db="UniProtKB">
        <authorList>
            <consortium name="RefSeq"/>
        </authorList>
    </citation>
    <scope>IDENTIFICATION</scope>
</reference>
<dbReference type="Proteomes" id="UP000695022">
    <property type="component" value="Unplaced"/>
</dbReference>
<dbReference type="RefSeq" id="XP_014679182.1">
    <property type="nucleotide sequence ID" value="XM_014823696.1"/>
</dbReference>
<evidence type="ECO:0000313" key="3">
    <source>
        <dbReference type="RefSeq" id="XP_014679182.1"/>
    </source>
</evidence>
<evidence type="ECO:0000256" key="1">
    <source>
        <dbReference type="SAM" id="MobiDB-lite"/>
    </source>
</evidence>
<proteinExistence type="predicted"/>
<name>A0ABM1F411_PRICU</name>
<evidence type="ECO:0000313" key="2">
    <source>
        <dbReference type="Proteomes" id="UP000695022"/>
    </source>
</evidence>
<feature type="region of interest" description="Disordered" evidence="1">
    <location>
        <begin position="39"/>
        <end position="66"/>
    </location>
</feature>
<gene>
    <name evidence="3" type="primary">LOC106819036</name>
</gene>